<dbReference type="EMBL" id="SZYD01000014">
    <property type="protein sequence ID" value="KAD4178606.1"/>
    <property type="molecule type" value="Genomic_DNA"/>
</dbReference>
<evidence type="ECO:0008006" key="3">
    <source>
        <dbReference type="Google" id="ProtNLM"/>
    </source>
</evidence>
<name>A0A5N6MWV9_9ASTR</name>
<dbReference type="AlphaFoldDB" id="A0A5N6MWV9"/>
<dbReference type="OrthoDB" id="1083432at2759"/>
<dbReference type="InterPro" id="IPR012340">
    <property type="entry name" value="NA-bd_OB-fold"/>
</dbReference>
<comment type="caution">
    <text evidence="1">The sequence shown here is derived from an EMBL/GenBank/DDBJ whole genome shotgun (WGS) entry which is preliminary data.</text>
</comment>
<reference evidence="1 2" key="1">
    <citation type="submission" date="2019-05" db="EMBL/GenBank/DDBJ databases">
        <title>Mikania micrantha, genome provides insights into the molecular mechanism of rapid growth.</title>
        <authorList>
            <person name="Liu B."/>
        </authorList>
    </citation>
    <scope>NUCLEOTIDE SEQUENCE [LARGE SCALE GENOMIC DNA]</scope>
    <source>
        <strain evidence="1">NLD-2019</strain>
        <tissue evidence="1">Leaf</tissue>
    </source>
</reference>
<proteinExistence type="predicted"/>
<evidence type="ECO:0000313" key="2">
    <source>
        <dbReference type="Proteomes" id="UP000326396"/>
    </source>
</evidence>
<accession>A0A5N6MWV9</accession>
<gene>
    <name evidence="1" type="ORF">E3N88_27197</name>
</gene>
<evidence type="ECO:0000313" key="1">
    <source>
        <dbReference type="EMBL" id="KAD4178606.1"/>
    </source>
</evidence>
<sequence>MKECKSKAYPQGDNFTCVDHDIFGEPLFMYSVNTIISDGSSSIEAVFFNEAITNIIHTSCRDMVMLYGNKNPKVLPDTIRSITETSKLLHINMKKDRTIVVNRAEDAPTSLPSASTQSLLPKTPDPKMLTTKRALHEPSGGVLQVAFLIKYHNIQNQPIKLKNTLIVFDTQRIVDVGDQRHHGRDSDFSTMVFIVPRVVLFFKMYDICFRYLARHFHQKMTFSFQHSYR</sequence>
<dbReference type="SUPFAM" id="SSF50249">
    <property type="entry name" value="Nucleic acid-binding proteins"/>
    <property type="match status" value="1"/>
</dbReference>
<organism evidence="1 2">
    <name type="scientific">Mikania micrantha</name>
    <name type="common">bitter vine</name>
    <dbReference type="NCBI Taxonomy" id="192012"/>
    <lineage>
        <taxon>Eukaryota</taxon>
        <taxon>Viridiplantae</taxon>
        <taxon>Streptophyta</taxon>
        <taxon>Embryophyta</taxon>
        <taxon>Tracheophyta</taxon>
        <taxon>Spermatophyta</taxon>
        <taxon>Magnoliopsida</taxon>
        <taxon>eudicotyledons</taxon>
        <taxon>Gunneridae</taxon>
        <taxon>Pentapetalae</taxon>
        <taxon>asterids</taxon>
        <taxon>campanulids</taxon>
        <taxon>Asterales</taxon>
        <taxon>Asteraceae</taxon>
        <taxon>Asteroideae</taxon>
        <taxon>Heliantheae alliance</taxon>
        <taxon>Eupatorieae</taxon>
        <taxon>Mikania</taxon>
    </lineage>
</organism>
<keyword evidence="2" id="KW-1185">Reference proteome</keyword>
<dbReference type="Gene3D" id="2.40.50.140">
    <property type="entry name" value="Nucleic acid-binding proteins"/>
    <property type="match status" value="1"/>
</dbReference>
<dbReference type="Proteomes" id="UP000326396">
    <property type="component" value="Linkage Group LG4"/>
</dbReference>
<protein>
    <recommendedName>
        <fullName evidence="3">Replication factor A C-terminal domain-containing protein</fullName>
    </recommendedName>
</protein>